<dbReference type="PANTHER" id="PTHR43403:SF1">
    <property type="entry name" value="NAD-SPECIFIC GLUTAMATE DEHYDROGENASE"/>
    <property type="match status" value="1"/>
</dbReference>
<sequence length="1623" mass="179679">MSGSLEQSRQQLLRSAAERADHAGGKGVEEFLRAYYRHVATEDLLARAPEDLLGAALCHKELAQSRPVGTAKVDVFNPEVDEQGWASGHTVIQIVTDDMPFLVDSVTSELLRMDRLVHLVVHPAMTVRRDAAGELQEVLLDGASDDGQFGQVRESWMHLEIDRDSDQEDRDEIAANLRKVLGNVRESVEDWPKMKATCQQLAADLEKSPPAGIPAAEVDQARELLDWLADNHFTFLGYREYALHRGEDVDRLEAVHGTGLGLLRYDPKGDGVTLSEQARQVARAKELVIITKANSRATVHRNTYLDYVSVKQFDDQGQVTGEKRFLGLFTSSAYTESVTRVPVLRDKVEAIFERSGFLPDSHSGKDLLEVLETYPRDELFQADVDELYDNATAVLYLQERRKTKLFLRRDRFGRFVSCLVYIPRDRYNTSVRLKMESILRQAFPGATVDYTTRVSESVLARLHFVVRVPAGESIPSVDESVLERQLVDATRTWDEDLSEAGRSEHGEEAAARLTGLYGRAFPEAFKEDFSPRVGIADIRHMEGLADADATGLNMYQEPGAPATERRFKLYRRQPLSLTAILPMFTHMGVEVVDERPYEIQRGDGVTMYVYDFGLRVQGEKVWAGDGGRDRLRELFQDAVGAVWRGQAESDGFNALVLGAGLTWRQVVILRTVAKYLRQTGSTFSQDYVESALVQNRGLAGKLVSLFETRFDPSRYAGGAGGEREAAEAAVVEEITKGLDEVSSLDQDRIIRAFLGVIQATLRTNFYQAGEDGEPKPYVSIKLNPKKVPDLPAPRPQFEIFVYSPRVEGVHLRFGPVARGGLRWSDRREDFRTEILGLVKAQMVKNAVIVPTGSKGGFYAKQLPDPAVDRDAWLAEGIESYKVFISGLLDVTDNREGTEIVPPANVVRHDEDDPYLVVAADKGTATFSDIANGVAQSYGFWLDDAFASGGSAGYDHKAMGITARGAWESVKRHFREMGVDSQSEDFTAVGIGDMSGDVFGNGMLLSEHIRLVAAFDHRHIFIDPDPVAASSFAERKRLFELPRSSWADYDTSLISKGGGVFARSLKAIPVTPEMVEALGLPKGTTTMTPAELMKAILQAPVDLLWNGGIGTYVKAASETNADIGDRANDAIRVDGKELRVKVVGEGGNLGLSQLGRIEAALNGVRVNTDAIDNSAGVDTSDHEVNIKILLTGLVKGGDMTLKQRNTLLASMTDDVAAQVLRDNYEQNVLLGNARAQEHPMLPVHQRLIHWLEERGDLDRALEFLPTDAEIDQRFADGLGLKSPEFSVLVAYAKLALKDDLLPTELPDDPWFQQTLTDYFPPALREEYAEQLAEHPLRREIITNSVVNSMVNRGGITFAFRAMEETGATPEQIARAFVVAREIFDLPGFVAQVEALDNKLPTEVQSQLYLEFRRLIDRSIRWFLTSRPSRLDVASEVQRFRPVVAEFAPKIPELLKGAELKRLERNAAKLEKLGVTEELAVQSASLLDQYSLLDIVDIATDTGAAPADVARLYFVLSEKFGIDAMLTRVTGLPRDDRWDALARGALRDDLYAVLESLVRSVMDASSPDAEPVARYEQWAKANAESLTRAKSALAGIEKLDKPNIAALSVALRTLRSVIRSGAATS</sequence>
<feature type="domain" description="NAD-glutamate dehydrogenase catalytic" evidence="1">
    <location>
        <begin position="733"/>
        <end position="1230"/>
    </location>
</feature>
<evidence type="ECO:0000259" key="2">
    <source>
        <dbReference type="Pfam" id="PF21074"/>
    </source>
</evidence>
<dbReference type="PANTHER" id="PTHR43403">
    <property type="entry name" value="NAD-SPECIFIC GLUTAMATE DEHYDROGENASE"/>
    <property type="match status" value="1"/>
</dbReference>
<keyword evidence="7" id="KW-1185">Reference proteome</keyword>
<accession>A0A849HI25</accession>
<evidence type="ECO:0000313" key="7">
    <source>
        <dbReference type="Proteomes" id="UP000588586"/>
    </source>
</evidence>
<dbReference type="Gene3D" id="3.40.50.720">
    <property type="entry name" value="NAD(P)-binding Rossmann-like Domain"/>
    <property type="match status" value="1"/>
</dbReference>
<dbReference type="SUPFAM" id="SSF51735">
    <property type="entry name" value="NAD(P)-binding Rossmann-fold domains"/>
    <property type="match status" value="1"/>
</dbReference>
<dbReference type="InterPro" id="IPR036291">
    <property type="entry name" value="NAD(P)-bd_dom_sf"/>
</dbReference>
<evidence type="ECO:0000313" key="6">
    <source>
        <dbReference type="EMBL" id="NNM46303.1"/>
    </source>
</evidence>
<dbReference type="InterPro" id="IPR007780">
    <property type="entry name" value="NAD_Glu_DH_bac"/>
</dbReference>
<dbReference type="Proteomes" id="UP000588586">
    <property type="component" value="Unassembled WGS sequence"/>
</dbReference>
<protein>
    <submittedName>
        <fullName evidence="6">NAD-glutamate dehydrogenase</fullName>
    </submittedName>
</protein>
<feature type="domain" description="NAD-glutamate dehydrogenase N-terminal ACT1" evidence="3">
    <location>
        <begin position="31"/>
        <end position="177"/>
    </location>
</feature>
<dbReference type="InterPro" id="IPR046346">
    <property type="entry name" value="Aminoacid_DH-like_N_sf"/>
</dbReference>
<feature type="domain" description="NAD-glutamate dehydrogenase ACT2" evidence="4">
    <location>
        <begin position="404"/>
        <end position="494"/>
    </location>
</feature>
<gene>
    <name evidence="6" type="ORF">HJG52_09830</name>
</gene>
<evidence type="ECO:0000259" key="3">
    <source>
        <dbReference type="Pfam" id="PF21075"/>
    </source>
</evidence>
<organism evidence="6 7">
    <name type="scientific">Knoellia koreensis</name>
    <dbReference type="NCBI Taxonomy" id="2730921"/>
    <lineage>
        <taxon>Bacteria</taxon>
        <taxon>Bacillati</taxon>
        <taxon>Actinomycetota</taxon>
        <taxon>Actinomycetes</taxon>
        <taxon>Micrococcales</taxon>
        <taxon>Intrasporangiaceae</taxon>
        <taxon>Knoellia</taxon>
    </lineage>
</organism>
<dbReference type="Pfam" id="PF05088">
    <property type="entry name" value="Bac_GDH_CD"/>
    <property type="match status" value="1"/>
</dbReference>
<dbReference type="GO" id="GO:0004069">
    <property type="term" value="F:L-aspartate:2-oxoglutarate aminotransferase activity"/>
    <property type="evidence" value="ECO:0007669"/>
    <property type="project" value="InterPro"/>
</dbReference>
<evidence type="ECO:0000259" key="1">
    <source>
        <dbReference type="Pfam" id="PF05088"/>
    </source>
</evidence>
<dbReference type="Pfam" id="PF21073">
    <property type="entry name" value="GDH_HM1"/>
    <property type="match status" value="1"/>
</dbReference>
<dbReference type="Pfam" id="PF21074">
    <property type="entry name" value="GDH_C"/>
    <property type="match status" value="1"/>
</dbReference>
<dbReference type="InterPro" id="IPR049056">
    <property type="entry name" value="NAD_Glu_DH_HM3"/>
</dbReference>
<feature type="domain" description="NAD-specific glutamate dehydrogenase C-terminal" evidence="2">
    <location>
        <begin position="1276"/>
        <end position="1613"/>
    </location>
</feature>
<dbReference type="InterPro" id="IPR049058">
    <property type="entry name" value="NAD_Glu_DH_HM2"/>
</dbReference>
<dbReference type="InterPro" id="IPR049059">
    <property type="entry name" value="NAD_Glu_DH_HM1"/>
</dbReference>
<dbReference type="Pfam" id="PF21077">
    <property type="entry name" value="GDH_ACT3"/>
    <property type="match status" value="1"/>
</dbReference>
<comment type="caution">
    <text evidence="6">The sequence shown here is derived from an EMBL/GenBank/DDBJ whole genome shotgun (WGS) entry which is preliminary data.</text>
</comment>
<reference evidence="6 7" key="1">
    <citation type="submission" date="2020-04" db="EMBL/GenBank/DDBJ databases">
        <title>Knoellia sp. isolate from air conditioner.</title>
        <authorList>
            <person name="Chea S."/>
            <person name="Kim D.-U."/>
        </authorList>
    </citation>
    <scope>NUCLEOTIDE SEQUENCE [LARGE SCALE GENOMIC DNA]</scope>
    <source>
        <strain evidence="6 7">DB2414S</strain>
    </source>
</reference>
<dbReference type="Pfam" id="PF21075">
    <property type="entry name" value="GDH_ACT1"/>
    <property type="match status" value="1"/>
</dbReference>
<dbReference type="Pfam" id="PF21079">
    <property type="entry name" value="GDH_HM2"/>
    <property type="match status" value="1"/>
</dbReference>
<dbReference type="EMBL" id="JABEPQ010000002">
    <property type="protein sequence ID" value="NNM46303.1"/>
    <property type="molecule type" value="Genomic_DNA"/>
</dbReference>
<dbReference type="RefSeq" id="WP_171243418.1">
    <property type="nucleotide sequence ID" value="NZ_JABEPQ010000002.1"/>
</dbReference>
<dbReference type="InterPro" id="IPR048381">
    <property type="entry name" value="GDH_C"/>
</dbReference>
<proteinExistence type="predicted"/>
<dbReference type="SUPFAM" id="SSF53223">
    <property type="entry name" value="Aminoacid dehydrogenase-like, N-terminal domain"/>
    <property type="match status" value="1"/>
</dbReference>
<dbReference type="InterPro" id="IPR049064">
    <property type="entry name" value="NAD_Glu_DH_ACT3"/>
</dbReference>
<dbReference type="GO" id="GO:0004352">
    <property type="term" value="F:glutamate dehydrogenase (NAD+) activity"/>
    <property type="evidence" value="ECO:0007669"/>
    <property type="project" value="InterPro"/>
</dbReference>
<dbReference type="InterPro" id="IPR024727">
    <property type="entry name" value="NAD_Glu_DH_N_ACT1"/>
</dbReference>
<dbReference type="Pfam" id="PF21076">
    <property type="entry name" value="GDH_ACT2"/>
    <property type="match status" value="1"/>
</dbReference>
<evidence type="ECO:0000259" key="5">
    <source>
        <dbReference type="Pfam" id="PF21077"/>
    </source>
</evidence>
<dbReference type="GO" id="GO:0006538">
    <property type="term" value="P:L-glutamate catabolic process"/>
    <property type="evidence" value="ECO:0007669"/>
    <property type="project" value="InterPro"/>
</dbReference>
<evidence type="ECO:0000259" key="4">
    <source>
        <dbReference type="Pfam" id="PF21076"/>
    </source>
</evidence>
<dbReference type="Pfam" id="PF21078">
    <property type="entry name" value="GDH_HM3"/>
    <property type="match status" value="1"/>
</dbReference>
<name>A0A849HI25_9MICO</name>
<dbReference type="PIRSF" id="PIRSF036761">
    <property type="entry name" value="GDH_Mll4104"/>
    <property type="match status" value="1"/>
</dbReference>
<feature type="domain" description="NAD-glutamate dehydrogenase ACT3" evidence="5">
    <location>
        <begin position="551"/>
        <end position="619"/>
    </location>
</feature>
<dbReference type="InterPro" id="IPR049062">
    <property type="entry name" value="NAD_Glu_DH_ACT2"/>
</dbReference>
<dbReference type="InterPro" id="IPR028971">
    <property type="entry name" value="NAD-GDH_cat"/>
</dbReference>